<dbReference type="GO" id="GO:0009092">
    <property type="term" value="P:homoserine metabolic process"/>
    <property type="evidence" value="ECO:0007669"/>
    <property type="project" value="TreeGrafter"/>
</dbReference>
<evidence type="ECO:0000256" key="2">
    <source>
        <dbReference type="ARBA" id="ARBA00022679"/>
    </source>
</evidence>
<organism evidence="5 6">
    <name type="scientific">Massariosphaeria phaeospora</name>
    <dbReference type="NCBI Taxonomy" id="100035"/>
    <lineage>
        <taxon>Eukaryota</taxon>
        <taxon>Fungi</taxon>
        <taxon>Dikarya</taxon>
        <taxon>Ascomycota</taxon>
        <taxon>Pezizomycotina</taxon>
        <taxon>Dothideomycetes</taxon>
        <taxon>Pleosporomycetidae</taxon>
        <taxon>Pleosporales</taxon>
        <taxon>Pleosporales incertae sedis</taxon>
        <taxon>Massariosphaeria</taxon>
    </lineage>
</organism>
<keyword evidence="6" id="KW-1185">Reference proteome</keyword>
<protein>
    <submittedName>
        <fullName evidence="5">Alpha/Beta hydrolase protein</fullName>
    </submittedName>
</protein>
<dbReference type="Pfam" id="PF00561">
    <property type="entry name" value="Abhydrolase_1"/>
    <property type="match status" value="1"/>
</dbReference>
<feature type="chain" id="PRO_5028916506" evidence="3">
    <location>
        <begin position="19"/>
        <end position="370"/>
    </location>
</feature>
<proteinExistence type="inferred from homology"/>
<dbReference type="InterPro" id="IPR008220">
    <property type="entry name" value="HAT_MetX-like"/>
</dbReference>
<dbReference type="InterPro" id="IPR000073">
    <property type="entry name" value="AB_hydrolase_1"/>
</dbReference>
<comment type="caution">
    <text evidence="5">The sequence shown here is derived from an EMBL/GenBank/DDBJ whole genome shotgun (WGS) entry which is preliminary data.</text>
</comment>
<keyword evidence="2" id="KW-0808">Transferase</keyword>
<sequence>MIRNTFLLLTLGAMSTMAQDPEDEPQTWPTPDRGSFVISNFTFDAGETLDRLDIHYRTLGEPKFNADGSNNVVLIGHGSTASSEQFLNDGFAGALFNPGQVLDAQKYFIIMPDGIGHGNSSKPSNTGLRARFPSYQYSDMVRVNHRLVTEHLKLNHTRLVMGVSMGAMHTWVMGSEYPDFTDALFPIACQPAQIAGHNRLWRKLAIELLRTDPAWHGGNYTKQPLASLSGVLSLLQTMFSSAVDLQARYPTRDAMDAFVDALLPHVPEYDANDQLYAWNASHTYDPEPQLGAIRVPLTAVNTADDLMNPPQLGLLERAVGQLMRPGLGKAVVIPESEHTVGHGSYIMAKLWVQELELLLARTEARNGTSY</sequence>
<dbReference type="GO" id="GO:0016787">
    <property type="term" value="F:hydrolase activity"/>
    <property type="evidence" value="ECO:0007669"/>
    <property type="project" value="UniProtKB-KW"/>
</dbReference>
<keyword evidence="5" id="KW-0378">Hydrolase</keyword>
<dbReference type="Proteomes" id="UP000481861">
    <property type="component" value="Unassembled WGS sequence"/>
</dbReference>
<evidence type="ECO:0000313" key="5">
    <source>
        <dbReference type="EMBL" id="KAF2873061.1"/>
    </source>
</evidence>
<dbReference type="AlphaFoldDB" id="A0A7C8MBY1"/>
<evidence type="ECO:0000256" key="1">
    <source>
        <dbReference type="ARBA" id="ARBA00006886"/>
    </source>
</evidence>
<dbReference type="PANTHER" id="PTHR32268:SF11">
    <property type="entry name" value="HOMOSERINE O-ACETYLTRANSFERASE"/>
    <property type="match status" value="1"/>
</dbReference>
<dbReference type="SUPFAM" id="SSF53474">
    <property type="entry name" value="alpha/beta-Hydrolases"/>
    <property type="match status" value="1"/>
</dbReference>
<dbReference type="GO" id="GO:0009086">
    <property type="term" value="P:methionine biosynthetic process"/>
    <property type="evidence" value="ECO:0007669"/>
    <property type="project" value="TreeGrafter"/>
</dbReference>
<dbReference type="InterPro" id="IPR029058">
    <property type="entry name" value="AB_hydrolase_fold"/>
</dbReference>
<dbReference type="NCBIfam" id="NF005071">
    <property type="entry name" value="PRK06489.1"/>
    <property type="match status" value="1"/>
</dbReference>
<feature type="signal peptide" evidence="3">
    <location>
        <begin position="1"/>
        <end position="18"/>
    </location>
</feature>
<dbReference type="GO" id="GO:0004414">
    <property type="term" value="F:homoserine O-acetyltransferase activity"/>
    <property type="evidence" value="ECO:0007669"/>
    <property type="project" value="TreeGrafter"/>
</dbReference>
<name>A0A7C8MBY1_9PLEO</name>
<reference evidence="5 6" key="1">
    <citation type="submission" date="2020-01" db="EMBL/GenBank/DDBJ databases">
        <authorList>
            <consortium name="DOE Joint Genome Institute"/>
            <person name="Haridas S."/>
            <person name="Albert R."/>
            <person name="Binder M."/>
            <person name="Bloem J."/>
            <person name="Labutti K."/>
            <person name="Salamov A."/>
            <person name="Andreopoulos B."/>
            <person name="Baker S.E."/>
            <person name="Barry K."/>
            <person name="Bills G."/>
            <person name="Bluhm B.H."/>
            <person name="Cannon C."/>
            <person name="Castanera R."/>
            <person name="Culley D.E."/>
            <person name="Daum C."/>
            <person name="Ezra D."/>
            <person name="Gonzalez J.B."/>
            <person name="Henrissat B."/>
            <person name="Kuo A."/>
            <person name="Liang C."/>
            <person name="Lipzen A."/>
            <person name="Lutzoni F."/>
            <person name="Magnuson J."/>
            <person name="Mondo S."/>
            <person name="Nolan M."/>
            <person name="Ohm R."/>
            <person name="Pangilinan J."/>
            <person name="Park H.-J.H."/>
            <person name="Ramirez L."/>
            <person name="Alfaro M."/>
            <person name="Sun H."/>
            <person name="Tritt A."/>
            <person name="Yoshinaga Y."/>
            <person name="Zwiers L.-H.L."/>
            <person name="Turgeon B.G."/>
            <person name="Goodwin S.B."/>
            <person name="Spatafora J.W."/>
            <person name="Crous P.W."/>
            <person name="Grigoriev I.V."/>
        </authorList>
    </citation>
    <scope>NUCLEOTIDE SEQUENCE [LARGE SCALE GENOMIC DNA]</scope>
    <source>
        <strain evidence="5 6">CBS 611.86</strain>
    </source>
</reference>
<evidence type="ECO:0000313" key="6">
    <source>
        <dbReference type="Proteomes" id="UP000481861"/>
    </source>
</evidence>
<feature type="domain" description="AB hydrolase-1" evidence="4">
    <location>
        <begin position="72"/>
        <end position="312"/>
    </location>
</feature>
<dbReference type="Gene3D" id="3.40.50.1820">
    <property type="entry name" value="alpha/beta hydrolase"/>
    <property type="match status" value="1"/>
</dbReference>
<dbReference type="PANTHER" id="PTHR32268">
    <property type="entry name" value="HOMOSERINE O-ACETYLTRANSFERASE"/>
    <property type="match status" value="1"/>
</dbReference>
<comment type="similarity">
    <text evidence="1">Belongs to the AB hydrolase superfamily. MetX family.</text>
</comment>
<dbReference type="OrthoDB" id="9972683at2759"/>
<dbReference type="EMBL" id="JAADJZ010000008">
    <property type="protein sequence ID" value="KAF2873061.1"/>
    <property type="molecule type" value="Genomic_DNA"/>
</dbReference>
<accession>A0A7C8MBY1</accession>
<evidence type="ECO:0000256" key="3">
    <source>
        <dbReference type="SAM" id="SignalP"/>
    </source>
</evidence>
<keyword evidence="3" id="KW-0732">Signal</keyword>
<gene>
    <name evidence="5" type="ORF">BDV95DRAFT_490816</name>
</gene>
<evidence type="ECO:0000259" key="4">
    <source>
        <dbReference type="Pfam" id="PF00561"/>
    </source>
</evidence>